<dbReference type="GeneID" id="94196305"/>
<protein>
    <submittedName>
        <fullName evidence="2">Variant erythrocyte surface antigen-1 family protein</fullName>
    </submittedName>
</protein>
<evidence type="ECO:0000256" key="1">
    <source>
        <dbReference type="SAM" id="MobiDB-lite"/>
    </source>
</evidence>
<organism evidence="2 3">
    <name type="scientific">Babesia caballi</name>
    <dbReference type="NCBI Taxonomy" id="5871"/>
    <lineage>
        <taxon>Eukaryota</taxon>
        <taxon>Sar</taxon>
        <taxon>Alveolata</taxon>
        <taxon>Apicomplexa</taxon>
        <taxon>Aconoidasida</taxon>
        <taxon>Piroplasmida</taxon>
        <taxon>Babesiidae</taxon>
        <taxon>Babesia</taxon>
    </lineage>
</organism>
<proteinExistence type="predicted"/>
<evidence type="ECO:0000313" key="3">
    <source>
        <dbReference type="Proteomes" id="UP001497744"/>
    </source>
</evidence>
<dbReference type="AlphaFoldDB" id="A0AAV4LXM0"/>
<dbReference type="Proteomes" id="UP001497744">
    <property type="component" value="Unassembled WGS sequence"/>
</dbReference>
<sequence length="361" mass="39112">MGFMFSRPVSKPAPNNKTEVLGREQEGLLREPKNLKEAGQPNSGLAIVKITEQLKKLLESSNEKVIEDFKKVAEKYNAGYNGGYISRCYLTDLAVHLGKGLATFIGYDPKGTGIILADQGLGKAGKEGYASSYPLTGSVDALAEPTTVNPDLYAENFLKAVLIIFRDLTYLYWMCSLDSAQGGWMTLRIDGNENANVTPRVKSAALKDYLATVGYNDITKLNVSYVEKPKKSTDTQKTHYHRGSTISGRLRTAFPELGNTSEPSESYESFINELKGKVLEKMNKDIPWPNDGSCDPDKSPLTKTYAVVSAYLEATQSSEVTKAVLKTIGITAVASGLGGAAYVTGGFGFYPAIASFLASAF</sequence>
<reference evidence="2 3" key="1">
    <citation type="submission" date="2021-06" db="EMBL/GenBank/DDBJ databases">
        <title>Genome sequence of Babesia caballi.</title>
        <authorList>
            <person name="Yamagishi J."/>
            <person name="Kidaka T."/>
            <person name="Ochi A."/>
        </authorList>
    </citation>
    <scope>NUCLEOTIDE SEQUENCE [LARGE SCALE GENOMIC DNA]</scope>
    <source>
        <strain evidence="2">USDA-D6B2</strain>
    </source>
</reference>
<accession>A0AAV4LXM0</accession>
<feature type="region of interest" description="Disordered" evidence="1">
    <location>
        <begin position="1"/>
        <end position="22"/>
    </location>
</feature>
<gene>
    <name evidence="2" type="ORF">BcabD6B2_42590</name>
</gene>
<evidence type="ECO:0000313" key="2">
    <source>
        <dbReference type="EMBL" id="GIX64824.1"/>
    </source>
</evidence>
<keyword evidence="3" id="KW-1185">Reference proteome</keyword>
<dbReference type="EMBL" id="BPLF01000003">
    <property type="protein sequence ID" value="GIX64824.1"/>
    <property type="molecule type" value="Genomic_DNA"/>
</dbReference>
<dbReference type="RefSeq" id="XP_067716893.1">
    <property type="nucleotide sequence ID" value="XM_067860792.1"/>
</dbReference>
<name>A0AAV4LXM0_BABCB</name>
<comment type="caution">
    <text evidence="2">The sequence shown here is derived from an EMBL/GenBank/DDBJ whole genome shotgun (WGS) entry which is preliminary data.</text>
</comment>